<dbReference type="SUPFAM" id="SSF50044">
    <property type="entry name" value="SH3-domain"/>
    <property type="match status" value="1"/>
</dbReference>
<dbReference type="PROSITE" id="PS51021">
    <property type="entry name" value="BAR"/>
    <property type="match status" value="1"/>
</dbReference>
<dbReference type="AlphaFoldDB" id="A0A6J3ALB9"/>
<dbReference type="InterPro" id="IPR035471">
    <property type="entry name" value="Amphiphysin-2_SH3"/>
</dbReference>
<dbReference type="CTD" id="274"/>
<evidence type="ECO:0000259" key="8">
    <source>
        <dbReference type="PROSITE" id="PS51021"/>
    </source>
</evidence>
<accession>A0A6J3ALB9</accession>
<dbReference type="GO" id="GO:0048156">
    <property type="term" value="F:tau protein binding"/>
    <property type="evidence" value="ECO:0007669"/>
    <property type="project" value="TreeGrafter"/>
</dbReference>
<dbReference type="InterPro" id="IPR036028">
    <property type="entry name" value="SH3-like_dom_sf"/>
</dbReference>
<dbReference type="Gene3D" id="2.30.30.40">
    <property type="entry name" value="SH3 Domains"/>
    <property type="match status" value="1"/>
</dbReference>
<dbReference type="PANTHER" id="PTHR46514:SF4">
    <property type="entry name" value="MYC BOX-DEPENDENT-INTERACTING PROTEIN 1"/>
    <property type="match status" value="1"/>
</dbReference>
<dbReference type="InterPro" id="IPR001452">
    <property type="entry name" value="SH3_domain"/>
</dbReference>
<evidence type="ECO:0000313" key="10">
    <source>
        <dbReference type="RefSeq" id="XP_031534559.2"/>
    </source>
</evidence>
<dbReference type="InterPro" id="IPR003023">
    <property type="entry name" value="Amphiphysin_2"/>
</dbReference>
<evidence type="ECO:0000256" key="5">
    <source>
        <dbReference type="SAM" id="Coils"/>
    </source>
</evidence>
<dbReference type="CDD" id="cd12139">
    <property type="entry name" value="SH3_Bin1"/>
    <property type="match status" value="1"/>
</dbReference>
<evidence type="ECO:0000256" key="1">
    <source>
        <dbReference type="ARBA" id="ARBA00004496"/>
    </source>
</evidence>
<dbReference type="RefSeq" id="XP_031534559.2">
    <property type="nucleotide sequence ID" value="XM_031678699.2"/>
</dbReference>
<gene>
    <name evidence="10" type="primary">BIN1</name>
</gene>
<proteinExistence type="predicted"/>
<protein>
    <submittedName>
        <fullName evidence="10">Myc box-dependent-interacting protein 1 isoform X5</fullName>
    </submittedName>
</protein>
<dbReference type="InterPro" id="IPR004148">
    <property type="entry name" value="BAR_dom"/>
</dbReference>
<organism evidence="9 10">
    <name type="scientific">Vicugna pacos</name>
    <name type="common">Alpaca</name>
    <name type="synonym">Lama pacos</name>
    <dbReference type="NCBI Taxonomy" id="30538"/>
    <lineage>
        <taxon>Eukaryota</taxon>
        <taxon>Metazoa</taxon>
        <taxon>Chordata</taxon>
        <taxon>Craniata</taxon>
        <taxon>Vertebrata</taxon>
        <taxon>Euteleostomi</taxon>
        <taxon>Mammalia</taxon>
        <taxon>Eutheria</taxon>
        <taxon>Laurasiatheria</taxon>
        <taxon>Artiodactyla</taxon>
        <taxon>Tylopoda</taxon>
        <taxon>Camelidae</taxon>
        <taxon>Vicugna</taxon>
    </lineage>
</organism>
<dbReference type="SUPFAM" id="SSF103657">
    <property type="entry name" value="BAR/IMD domain-like"/>
    <property type="match status" value="1"/>
</dbReference>
<evidence type="ECO:0000256" key="3">
    <source>
        <dbReference type="ARBA" id="ARBA00022490"/>
    </source>
</evidence>
<evidence type="ECO:0000256" key="2">
    <source>
        <dbReference type="ARBA" id="ARBA00022443"/>
    </source>
</evidence>
<dbReference type="PANTHER" id="PTHR46514">
    <property type="entry name" value="AMPHIPHYSIN"/>
    <property type="match status" value="1"/>
</dbReference>
<evidence type="ECO:0000259" key="7">
    <source>
        <dbReference type="PROSITE" id="PS50002"/>
    </source>
</evidence>
<dbReference type="SMART" id="SM00721">
    <property type="entry name" value="BAR"/>
    <property type="match status" value="1"/>
</dbReference>
<dbReference type="GO" id="GO:0008021">
    <property type="term" value="C:synaptic vesicle"/>
    <property type="evidence" value="ECO:0007669"/>
    <property type="project" value="TreeGrafter"/>
</dbReference>
<keyword evidence="9" id="KW-1185">Reference proteome</keyword>
<dbReference type="PRINTS" id="PR01253">
    <property type="entry name" value="AMPHIPHYSIN2"/>
</dbReference>
<reference evidence="10" key="1">
    <citation type="submission" date="2025-08" db="UniProtKB">
        <authorList>
            <consortium name="RefSeq"/>
        </authorList>
    </citation>
    <scope>IDENTIFICATION</scope>
</reference>
<name>A0A6J3ALB9_VICPA</name>
<dbReference type="GO" id="GO:0005543">
    <property type="term" value="F:phospholipid binding"/>
    <property type="evidence" value="ECO:0007669"/>
    <property type="project" value="TreeGrafter"/>
</dbReference>
<dbReference type="CDD" id="cd07611">
    <property type="entry name" value="BAR_Amphiphysin_I_II"/>
    <property type="match status" value="1"/>
</dbReference>
<keyword evidence="2 4" id="KW-0728">SH3 domain</keyword>
<evidence type="ECO:0000256" key="6">
    <source>
        <dbReference type="SAM" id="MobiDB-lite"/>
    </source>
</evidence>
<dbReference type="PRINTS" id="PR00452">
    <property type="entry name" value="SH3DOMAIN"/>
</dbReference>
<feature type="coiled-coil region" evidence="5">
    <location>
        <begin position="157"/>
        <end position="191"/>
    </location>
</feature>
<dbReference type="GO" id="GO:0005886">
    <property type="term" value="C:plasma membrane"/>
    <property type="evidence" value="ECO:0007669"/>
    <property type="project" value="TreeGrafter"/>
</dbReference>
<feature type="domain" description="SH3" evidence="7">
    <location>
        <begin position="403"/>
        <end position="476"/>
    </location>
</feature>
<dbReference type="PRINTS" id="PR01251">
    <property type="entry name" value="AMPHIPHYSIN"/>
</dbReference>
<dbReference type="GeneID" id="102526829"/>
<dbReference type="PROSITE" id="PS50002">
    <property type="entry name" value="SH3"/>
    <property type="match status" value="1"/>
</dbReference>
<keyword evidence="5" id="KW-0175">Coiled coil</keyword>
<evidence type="ECO:0000256" key="4">
    <source>
        <dbReference type="PROSITE-ProRule" id="PRU00192"/>
    </source>
</evidence>
<dbReference type="InterPro" id="IPR027267">
    <property type="entry name" value="AH/BAR_dom_sf"/>
</dbReference>
<dbReference type="InterPro" id="IPR003005">
    <property type="entry name" value="Amphiphysin"/>
</dbReference>
<keyword evidence="3" id="KW-0963">Cytoplasm</keyword>
<dbReference type="Pfam" id="PF14604">
    <property type="entry name" value="SH3_9"/>
    <property type="match status" value="1"/>
</dbReference>
<evidence type="ECO:0000313" key="9">
    <source>
        <dbReference type="Proteomes" id="UP001652581"/>
    </source>
</evidence>
<feature type="domain" description="BAR" evidence="8">
    <location>
        <begin position="29"/>
        <end position="245"/>
    </location>
</feature>
<dbReference type="Proteomes" id="UP001652581">
    <property type="component" value="Chromosome 5"/>
</dbReference>
<feature type="region of interest" description="Disordered" evidence="6">
    <location>
        <begin position="249"/>
        <end position="370"/>
    </location>
</feature>
<sequence>MAEMGSKGVTAGKIASNVQKKLTRAQEKVLQKLGKADETKDEQFEQCVQNFNKQLTEGTRLQKDLRTYLTSVKAMHEASKKLNECLQEVYEPDWPGRDEANKIAENNDLLWMDYHQKLVDQALLTMDTYLGQFPDIKSRIAKRGRKLVDYDSARHHYESLQTAKKKDEAKIAKAEEELIKAQKVFEEMNVDLQEELPSLWNSRVGFYVNTFQSIAGLEENFHKEMSKLNQSLSDVLLSLEKQHGSNTFTIKAQPSDNAPAKGNKSPSPPPDGSPAATPEIRVNHEPEPAGVATPGAALPKSPSQPTESPAGSLPSREPSAAEGTFAVAWPSQTAEPGPAQPAEASEVAGGTRPAAGAQEPGETAASEAASSSLPAVVVETFSGTVNGAVEGGSGAGRLDLPPGFMFKVQAQHDYTATDTDELQLKAGDVVLVIPFQNPEEQDEGWLMGVKESDWNQHRELEKCRGVFPENFTERVQ</sequence>
<comment type="subcellular location">
    <subcellularLocation>
        <location evidence="1">Cytoplasm</location>
    </subcellularLocation>
</comment>
<dbReference type="Pfam" id="PF03114">
    <property type="entry name" value="BAR"/>
    <property type="match status" value="1"/>
</dbReference>
<dbReference type="Gene3D" id="1.20.1270.60">
    <property type="entry name" value="Arfaptin homology (AH) domain/BAR domain"/>
    <property type="match status" value="1"/>
</dbReference>
<dbReference type="SMART" id="SM00326">
    <property type="entry name" value="SH3"/>
    <property type="match status" value="1"/>
</dbReference>
<dbReference type="GO" id="GO:0030100">
    <property type="term" value="P:regulation of endocytosis"/>
    <property type="evidence" value="ECO:0007669"/>
    <property type="project" value="InterPro"/>
</dbReference>